<dbReference type="CDD" id="cd03215">
    <property type="entry name" value="ABC_Carb_Monos_II"/>
    <property type="match status" value="1"/>
</dbReference>
<protein>
    <recommendedName>
        <fullName evidence="11">Ribose/galactose/methyl galactoside import ATP-binding protein</fullName>
        <ecNumber evidence="11">7.5.2.11</ecNumber>
    </recommendedName>
</protein>
<evidence type="ECO:0000256" key="7">
    <source>
        <dbReference type="ARBA" id="ARBA00022741"/>
    </source>
</evidence>
<evidence type="ECO:0000313" key="13">
    <source>
        <dbReference type="EMBL" id="MVX62487.1"/>
    </source>
</evidence>
<evidence type="ECO:0000256" key="11">
    <source>
        <dbReference type="RuleBase" id="RU367029"/>
    </source>
</evidence>
<evidence type="ECO:0000259" key="12">
    <source>
        <dbReference type="PROSITE" id="PS50893"/>
    </source>
</evidence>
<evidence type="ECO:0000313" key="17">
    <source>
        <dbReference type="Proteomes" id="UP000265930"/>
    </source>
</evidence>
<dbReference type="PROSITE" id="PS00211">
    <property type="entry name" value="ABC_TRANSPORTER_1"/>
    <property type="match status" value="1"/>
</dbReference>
<evidence type="ECO:0000256" key="1">
    <source>
        <dbReference type="ARBA" id="ARBA00004202"/>
    </source>
</evidence>
<dbReference type="FunFam" id="3.40.50.300:FF:000127">
    <property type="entry name" value="Ribose import ATP-binding protein RbsA"/>
    <property type="match status" value="1"/>
</dbReference>
<name>A0A1V4IM24_9CLOT</name>
<dbReference type="Pfam" id="PF00005">
    <property type="entry name" value="ABC_tran"/>
    <property type="match status" value="2"/>
</dbReference>
<comment type="catalytic activity">
    <reaction evidence="11">
        <text>D-galactose(out) + ATP + H2O = D-galactose(in) + ADP + phosphate + H(+)</text>
        <dbReference type="Rhea" id="RHEA:60156"/>
        <dbReference type="ChEBI" id="CHEBI:4139"/>
        <dbReference type="ChEBI" id="CHEBI:15377"/>
        <dbReference type="ChEBI" id="CHEBI:15378"/>
        <dbReference type="ChEBI" id="CHEBI:30616"/>
        <dbReference type="ChEBI" id="CHEBI:43474"/>
        <dbReference type="ChEBI" id="CHEBI:456216"/>
        <dbReference type="EC" id="7.5.2.11"/>
    </reaction>
</comment>
<dbReference type="GO" id="GO:0015749">
    <property type="term" value="P:monosaccharide transmembrane transport"/>
    <property type="evidence" value="ECO:0007669"/>
    <property type="project" value="UniProtKB-ARBA"/>
</dbReference>
<dbReference type="InterPro" id="IPR003593">
    <property type="entry name" value="AAA+_ATPase"/>
</dbReference>
<proteinExistence type="inferred from homology"/>
<dbReference type="RefSeq" id="WP_079440370.1">
    <property type="nucleotide sequence ID" value="NZ_JBLZIA010000001.1"/>
</dbReference>
<dbReference type="SUPFAM" id="SSF52540">
    <property type="entry name" value="P-loop containing nucleoside triphosphate hydrolases"/>
    <property type="match status" value="2"/>
</dbReference>
<keyword evidence="9 11" id="KW-1278">Translocase</keyword>
<keyword evidence="4 11" id="KW-1003">Cell membrane</keyword>
<reference evidence="13" key="3">
    <citation type="submission" date="2019-12" db="EMBL/GenBank/DDBJ databases">
        <title>Microbes associate with the intestines of laboratory mice.</title>
        <authorList>
            <person name="Navarre W."/>
            <person name="Wong E."/>
        </authorList>
    </citation>
    <scope>NUCLEOTIDE SEQUENCE</scope>
    <source>
        <strain evidence="13">NM79_F5</strain>
    </source>
</reference>
<keyword evidence="7 11" id="KW-0547">Nucleotide-binding</keyword>
<comment type="similarity">
    <text evidence="11">Belongs to the ABC transporter superfamily.</text>
</comment>
<dbReference type="SMART" id="SM00382">
    <property type="entry name" value="AAA"/>
    <property type="match status" value="2"/>
</dbReference>
<evidence type="ECO:0000313" key="15">
    <source>
        <dbReference type="EMBL" id="RII36306.1"/>
    </source>
</evidence>
<evidence type="ECO:0000256" key="4">
    <source>
        <dbReference type="ARBA" id="ARBA00022475"/>
    </source>
</evidence>
<evidence type="ECO:0000256" key="5">
    <source>
        <dbReference type="ARBA" id="ARBA00022597"/>
    </source>
</evidence>
<feature type="domain" description="ABC transporter" evidence="12">
    <location>
        <begin position="252"/>
        <end position="498"/>
    </location>
</feature>
<comment type="subcellular location">
    <subcellularLocation>
        <location evidence="2">Cell inner membrane</location>
    </subcellularLocation>
    <subcellularLocation>
        <location evidence="1 11">Cell membrane</location>
        <topology evidence="1 11">Peripheral membrane protein</topology>
    </subcellularLocation>
</comment>
<dbReference type="EMBL" id="QXDJ01000001">
    <property type="protein sequence ID" value="RII36306.1"/>
    <property type="molecule type" value="Genomic_DNA"/>
</dbReference>
<dbReference type="GO" id="GO:0005524">
    <property type="term" value="F:ATP binding"/>
    <property type="evidence" value="ECO:0007669"/>
    <property type="project" value="UniProtKB-UniRule"/>
</dbReference>
<evidence type="ECO:0000313" key="14">
    <source>
        <dbReference type="EMBL" id="OPJ60919.1"/>
    </source>
</evidence>
<evidence type="ECO:0000256" key="6">
    <source>
        <dbReference type="ARBA" id="ARBA00022737"/>
    </source>
</evidence>
<dbReference type="OrthoDB" id="9771863at2"/>
<organism evidence="14 16">
    <name type="scientific">Clostridium chromiireducens</name>
    <dbReference type="NCBI Taxonomy" id="225345"/>
    <lineage>
        <taxon>Bacteria</taxon>
        <taxon>Bacillati</taxon>
        <taxon>Bacillota</taxon>
        <taxon>Clostridia</taxon>
        <taxon>Eubacteriales</taxon>
        <taxon>Clostridiaceae</taxon>
        <taxon>Clostridium</taxon>
    </lineage>
</organism>
<dbReference type="PANTHER" id="PTHR43790">
    <property type="entry name" value="CARBOHYDRATE TRANSPORT ATP-BINDING PROTEIN MG119-RELATED"/>
    <property type="match status" value="1"/>
</dbReference>
<dbReference type="PROSITE" id="PS50893">
    <property type="entry name" value="ABC_TRANSPORTER_2"/>
    <property type="match status" value="2"/>
</dbReference>
<evidence type="ECO:0000313" key="16">
    <source>
        <dbReference type="Proteomes" id="UP000191056"/>
    </source>
</evidence>
<dbReference type="PANTHER" id="PTHR43790:SF7">
    <property type="entry name" value="GALACTOSE_METHYL GALACTOSIDE IMPORT ATP-BINDING PROTEIN MGLA"/>
    <property type="match status" value="1"/>
</dbReference>
<evidence type="ECO:0000256" key="10">
    <source>
        <dbReference type="ARBA" id="ARBA00023136"/>
    </source>
</evidence>
<dbReference type="InterPro" id="IPR050107">
    <property type="entry name" value="ABC_carbohydrate_import_ATPase"/>
</dbReference>
<dbReference type="InterPro" id="IPR017871">
    <property type="entry name" value="ABC_transporter-like_CS"/>
</dbReference>
<accession>A0A1V4IM24</accession>
<dbReference type="AlphaFoldDB" id="A0A1V4IM24"/>
<comment type="caution">
    <text evidence="14">The sequence shown here is derived from an EMBL/GenBank/DDBJ whole genome shotgun (WGS) entry which is preliminary data.</text>
</comment>
<feature type="domain" description="ABC transporter" evidence="12">
    <location>
        <begin position="6"/>
        <end position="241"/>
    </location>
</feature>
<evidence type="ECO:0000256" key="2">
    <source>
        <dbReference type="ARBA" id="ARBA00004533"/>
    </source>
</evidence>
<dbReference type="STRING" id="225345.CLCHR_27320"/>
<dbReference type="InterPro" id="IPR027417">
    <property type="entry name" value="P-loop_NTPase"/>
</dbReference>
<keyword evidence="14" id="KW-0378">Hydrolase</keyword>
<evidence type="ECO:0000256" key="3">
    <source>
        <dbReference type="ARBA" id="ARBA00022448"/>
    </source>
</evidence>
<comment type="function">
    <text evidence="11">Part of an ABC transporter complex involved in carbohydrate import. Could be involved in ribose, galactose and/or methyl galactoside import. Responsible for energy coupling to the transport system.</text>
</comment>
<evidence type="ECO:0000256" key="9">
    <source>
        <dbReference type="ARBA" id="ARBA00022967"/>
    </source>
</evidence>
<dbReference type="Proteomes" id="UP000191056">
    <property type="component" value="Unassembled WGS sequence"/>
</dbReference>
<sequence>MGEYVLEMNNITKVFPGVKALDGVSLKVRKGSVHALMGENGAGKSTLMKCLFGIYHEDGGEIILDGNKMEINSSKQALDLGVSMIHQELHPIRFRPVMENIWLGRFPMKGIAVDKKTMIKKTKELFKEIELDINPEVLAGTLSSSSLQLVEIAKAVSYNSKIIIMDEPTSSLTENETKHLFKIIKQLQNKGCAIIYISHKMEEILKISDEVTIMRDGQYVGTWPAKELTTDLIINRMVGRDMTNRFPPRTYTPSKDVVLKVKDLSSPAPKSFQDVNFELCKGEILGIGGLVGAQRTELVEALFGLREIQSGTIEKDGKIIKIKTPRDAKENGLALLTEERRATGIFGILSVLDNTVIASQKDYAKAGVLQDSPRYKAAKKSNEELRTKTPSMEQLIKNLSGGNQQKVLIARWLLTNPDILILDEPTRGIDVGAKYEIYSIMHELVKKGKSIIMISSEMPELLGMSDRVMVMCEGKVTGILNQSEADSVKVMNLATKFMQ</sequence>
<reference evidence="14 16" key="1">
    <citation type="submission" date="2017-03" db="EMBL/GenBank/DDBJ databases">
        <title>Genome sequence of Clostridium chromiireducens DSM 23318.</title>
        <authorList>
            <person name="Poehlein A."/>
            <person name="Daniel R."/>
        </authorList>
    </citation>
    <scope>NUCLEOTIDE SEQUENCE [LARGE SCALE GENOMIC DNA]</scope>
    <source>
        <strain evidence="14 16">DSM 23318</strain>
    </source>
</reference>
<dbReference type="EC" id="7.5.2.11" evidence="11"/>
<dbReference type="EMBL" id="WSRQ01000002">
    <property type="protein sequence ID" value="MVX62487.1"/>
    <property type="molecule type" value="Genomic_DNA"/>
</dbReference>
<dbReference type="GO" id="GO:0043211">
    <property type="term" value="F:ABC-type carbohydrate transporter activity"/>
    <property type="evidence" value="ECO:0007669"/>
    <property type="project" value="UniProtKB-UniRule"/>
</dbReference>
<keyword evidence="16" id="KW-1185">Reference proteome</keyword>
<dbReference type="Proteomes" id="UP000265930">
    <property type="component" value="Unassembled WGS sequence"/>
</dbReference>
<dbReference type="Gene3D" id="3.40.50.300">
    <property type="entry name" value="P-loop containing nucleotide triphosphate hydrolases"/>
    <property type="match status" value="2"/>
</dbReference>
<gene>
    <name evidence="14" type="primary">mglA_2</name>
    <name evidence="14" type="ORF">CLCHR_27320</name>
    <name evidence="15" type="ORF">D2A34_02680</name>
    <name evidence="13" type="ORF">GKZ28_02065</name>
</gene>
<dbReference type="GO" id="GO:0005886">
    <property type="term" value="C:plasma membrane"/>
    <property type="evidence" value="ECO:0007669"/>
    <property type="project" value="UniProtKB-SubCell"/>
</dbReference>
<dbReference type="GO" id="GO:0016887">
    <property type="term" value="F:ATP hydrolysis activity"/>
    <property type="evidence" value="ECO:0007669"/>
    <property type="project" value="InterPro"/>
</dbReference>
<keyword evidence="6" id="KW-0677">Repeat</keyword>
<dbReference type="InterPro" id="IPR003439">
    <property type="entry name" value="ABC_transporter-like_ATP-bd"/>
</dbReference>
<keyword evidence="3 11" id="KW-0813">Transport</keyword>
<dbReference type="EMBL" id="MZGT01000035">
    <property type="protein sequence ID" value="OPJ60919.1"/>
    <property type="molecule type" value="Genomic_DNA"/>
</dbReference>
<dbReference type="CDD" id="cd03216">
    <property type="entry name" value="ABC_Carb_Monos_I"/>
    <property type="match status" value="1"/>
</dbReference>
<dbReference type="Proteomes" id="UP000656077">
    <property type="component" value="Unassembled WGS sequence"/>
</dbReference>
<keyword evidence="8 11" id="KW-0067">ATP-binding</keyword>
<evidence type="ECO:0000256" key="8">
    <source>
        <dbReference type="ARBA" id="ARBA00022840"/>
    </source>
</evidence>
<reference evidence="15 17" key="2">
    <citation type="submission" date="2018-08" db="EMBL/GenBank/DDBJ databases">
        <title>Genome of Clostridium chromiireducens C1, DSM12136.</title>
        <authorList>
            <person name="Xing M."/>
            <person name="Wei Y."/>
            <person name="Ang E.L."/>
            <person name="Zhao H."/>
            <person name="Zhang Y."/>
        </authorList>
    </citation>
    <scope>NUCLEOTIDE SEQUENCE [LARGE SCALE GENOMIC DNA]</scope>
    <source>
        <strain evidence="15 17">C1</strain>
    </source>
</reference>
<dbReference type="FunFam" id="3.40.50.300:FF:000126">
    <property type="entry name" value="Galactose/methyl galactoside import ATP-binding protein MglA"/>
    <property type="match status" value="1"/>
</dbReference>
<keyword evidence="10 11" id="KW-0472">Membrane</keyword>
<keyword evidence="5 11" id="KW-0762">Sugar transport</keyword>